<dbReference type="EMBL" id="FMYH01000003">
    <property type="protein sequence ID" value="SDC53275.1"/>
    <property type="molecule type" value="Genomic_DNA"/>
</dbReference>
<sequence>MRGTGEFDQPEDSARSRGLTERWERSWPGTQPVGYLLKSTHEARWVRFHSLPESKRYAELPEEHEEILRRHRTVLAELLTGSGVESLIVVARDCSPGATSHGSTIRTTAERTSSFPLPPTATRFAIGIPSGCPASRQGCD</sequence>
<gene>
    <name evidence="3" type="ORF">SAMN05216410_1847</name>
</gene>
<evidence type="ECO:0000313" key="3">
    <source>
        <dbReference type="EMBL" id="SDC53275.1"/>
    </source>
</evidence>
<feature type="domain" description="DUF3885" evidence="2">
    <location>
        <begin position="34"/>
        <end position="97"/>
    </location>
</feature>
<name>A0A1G6ME87_9MICO</name>
<proteinExistence type="predicted"/>
<evidence type="ECO:0000259" key="2">
    <source>
        <dbReference type="Pfam" id="PF13021"/>
    </source>
</evidence>
<protein>
    <recommendedName>
        <fullName evidence="2">DUF3885 domain-containing protein</fullName>
    </recommendedName>
</protein>
<feature type="region of interest" description="Disordered" evidence="1">
    <location>
        <begin position="1"/>
        <end position="23"/>
    </location>
</feature>
<dbReference type="AlphaFoldDB" id="A0A1G6ME87"/>
<reference evidence="3 4" key="1">
    <citation type="submission" date="2016-09" db="EMBL/GenBank/DDBJ databases">
        <authorList>
            <person name="Capua I."/>
            <person name="De Benedictis P."/>
            <person name="Joannis T."/>
            <person name="Lombin L.H."/>
            <person name="Cattoli G."/>
        </authorList>
    </citation>
    <scope>NUCLEOTIDE SEQUENCE [LARGE SCALE GENOMIC DNA]</scope>
    <source>
        <strain evidence="3 4">ISLP-3</strain>
    </source>
</reference>
<dbReference type="Pfam" id="PF13021">
    <property type="entry name" value="DUF3885"/>
    <property type="match status" value="1"/>
</dbReference>
<keyword evidence="4" id="KW-1185">Reference proteome</keyword>
<organism evidence="3 4">
    <name type="scientific">Sanguibacter gelidistatuariae</name>
    <dbReference type="NCBI Taxonomy" id="1814289"/>
    <lineage>
        <taxon>Bacteria</taxon>
        <taxon>Bacillati</taxon>
        <taxon>Actinomycetota</taxon>
        <taxon>Actinomycetes</taxon>
        <taxon>Micrococcales</taxon>
        <taxon>Sanguibacteraceae</taxon>
        <taxon>Sanguibacter</taxon>
    </lineage>
</organism>
<dbReference type="RefSeq" id="WP_217629133.1">
    <property type="nucleotide sequence ID" value="NZ_FMYH01000003.1"/>
</dbReference>
<dbReference type="InterPro" id="IPR024976">
    <property type="entry name" value="DUF3885"/>
</dbReference>
<accession>A0A1G6ME87</accession>
<feature type="compositionally biased region" description="Basic and acidic residues" evidence="1">
    <location>
        <begin position="12"/>
        <end position="23"/>
    </location>
</feature>
<evidence type="ECO:0000256" key="1">
    <source>
        <dbReference type="SAM" id="MobiDB-lite"/>
    </source>
</evidence>
<dbReference type="Proteomes" id="UP000199039">
    <property type="component" value="Unassembled WGS sequence"/>
</dbReference>
<evidence type="ECO:0000313" key="4">
    <source>
        <dbReference type="Proteomes" id="UP000199039"/>
    </source>
</evidence>